<sequence>MTEKQQHDAAADLLIKEVDEDLRHEQLTNLWKRHGIFVVGVGVAAVLAVAGWQGWRAWDGQQRKESSQRFHEVASLLEQGKRDQAIDELTRLAVDGASGYHLLANLRLADLRQQQGDIAAAAAIYSAVAADSSAEAVYRDMATIRAGYLTLDSTDPAQLDKMMEPLAVESSSWRHSARELQALAALRRGDKPRAAELFARLAEDAAAPEGMRTRAAEMLAVTGQADRG</sequence>
<dbReference type="PANTHER" id="PTHR38035">
    <property type="entry name" value="UPF0070 PROTEIN YFGM"/>
    <property type="match status" value="1"/>
</dbReference>
<dbReference type="GO" id="GO:0005886">
    <property type="term" value="C:plasma membrane"/>
    <property type="evidence" value="ECO:0007669"/>
    <property type="project" value="UniProtKB-SubCell"/>
</dbReference>
<name>A0A1H6HVL2_MAGFU</name>
<dbReference type="Gene3D" id="1.25.40.10">
    <property type="entry name" value="Tetratricopeptide repeat domain"/>
    <property type="match status" value="1"/>
</dbReference>
<dbReference type="AlphaFoldDB" id="A0A1H6HVL2"/>
<evidence type="ECO:0000313" key="11">
    <source>
        <dbReference type="EMBL" id="SEH38096.1"/>
    </source>
</evidence>
<evidence type="ECO:0000259" key="10">
    <source>
        <dbReference type="Pfam" id="PF09976"/>
    </source>
</evidence>
<dbReference type="PANTHER" id="PTHR38035:SF1">
    <property type="entry name" value="ANCILLARY SECYEG TRANSLOCON SUBUNIT"/>
    <property type="match status" value="1"/>
</dbReference>
<keyword evidence="12" id="KW-1185">Reference proteome</keyword>
<evidence type="ECO:0000256" key="1">
    <source>
        <dbReference type="ARBA" id="ARBA00004401"/>
    </source>
</evidence>
<keyword evidence="4 9" id="KW-1133">Transmembrane helix</keyword>
<evidence type="ECO:0000256" key="6">
    <source>
        <dbReference type="ARBA" id="ARBA00023186"/>
    </source>
</evidence>
<organism evidence="11 12">
    <name type="scientific">Magnetospirillum fulvum</name>
    <name type="common">Rhodospirillum fulvum</name>
    <dbReference type="NCBI Taxonomy" id="1082"/>
    <lineage>
        <taxon>Bacteria</taxon>
        <taxon>Pseudomonadati</taxon>
        <taxon>Pseudomonadota</taxon>
        <taxon>Alphaproteobacteria</taxon>
        <taxon>Rhodospirillales</taxon>
        <taxon>Rhodospirillaceae</taxon>
        <taxon>Magnetospirillum</taxon>
    </lineage>
</organism>
<dbReference type="GO" id="GO:0044877">
    <property type="term" value="F:protein-containing complex binding"/>
    <property type="evidence" value="ECO:0007669"/>
    <property type="project" value="InterPro"/>
</dbReference>
<reference evidence="12" key="1">
    <citation type="submission" date="2016-10" db="EMBL/GenBank/DDBJ databases">
        <authorList>
            <person name="Varghese N."/>
            <person name="Submissions S."/>
        </authorList>
    </citation>
    <scope>NUCLEOTIDE SEQUENCE [LARGE SCALE GENOMIC DNA]</scope>
    <source>
        <strain evidence="12">DSM 13234</strain>
    </source>
</reference>
<protein>
    <recommendedName>
        <fullName evidence="8">Ancillary SecYEG translocon subunit</fullName>
    </recommendedName>
</protein>
<gene>
    <name evidence="11" type="ORF">SAMN04244559_02035</name>
</gene>
<evidence type="ECO:0000256" key="9">
    <source>
        <dbReference type="SAM" id="Phobius"/>
    </source>
</evidence>
<proteinExistence type="inferred from homology"/>
<evidence type="ECO:0000256" key="5">
    <source>
        <dbReference type="ARBA" id="ARBA00023136"/>
    </source>
</evidence>
<dbReference type="Proteomes" id="UP000182983">
    <property type="component" value="Unassembled WGS sequence"/>
</dbReference>
<keyword evidence="5 9" id="KW-0472">Membrane</keyword>
<evidence type="ECO:0000256" key="7">
    <source>
        <dbReference type="ARBA" id="ARBA00024197"/>
    </source>
</evidence>
<keyword evidence="6" id="KW-0143">Chaperone</keyword>
<evidence type="ECO:0000256" key="4">
    <source>
        <dbReference type="ARBA" id="ARBA00022989"/>
    </source>
</evidence>
<keyword evidence="2" id="KW-1003">Cell membrane</keyword>
<dbReference type="EMBL" id="FNWO01000007">
    <property type="protein sequence ID" value="SEH38096.1"/>
    <property type="molecule type" value="Genomic_DNA"/>
</dbReference>
<evidence type="ECO:0000313" key="12">
    <source>
        <dbReference type="Proteomes" id="UP000182983"/>
    </source>
</evidence>
<dbReference type="InterPro" id="IPR026039">
    <property type="entry name" value="YfgM"/>
</dbReference>
<dbReference type="Pfam" id="PF09976">
    <property type="entry name" value="TPR_21"/>
    <property type="match status" value="1"/>
</dbReference>
<evidence type="ECO:0000256" key="8">
    <source>
        <dbReference type="ARBA" id="ARBA00024235"/>
    </source>
</evidence>
<accession>A0A1H6HVL2</accession>
<feature type="domain" description="Ancillary SecYEG translocon subunit/Cell division coordinator CpoB TPR" evidence="10">
    <location>
        <begin position="30"/>
        <end position="196"/>
    </location>
</feature>
<evidence type="ECO:0000256" key="3">
    <source>
        <dbReference type="ARBA" id="ARBA00022692"/>
    </source>
</evidence>
<comment type="subcellular location">
    <subcellularLocation>
        <location evidence="1">Cell membrane</location>
        <topology evidence="1">Single-pass type II membrane protein</topology>
    </subcellularLocation>
</comment>
<dbReference type="InterPro" id="IPR018704">
    <property type="entry name" value="SecYEG/CpoB_TPR"/>
</dbReference>
<evidence type="ECO:0000256" key="2">
    <source>
        <dbReference type="ARBA" id="ARBA00022475"/>
    </source>
</evidence>
<comment type="similarity">
    <text evidence="7">Belongs to the YfgM family.</text>
</comment>
<dbReference type="RefSeq" id="WP_074768171.1">
    <property type="nucleotide sequence ID" value="NZ_FNWO01000007.1"/>
</dbReference>
<keyword evidence="3 9" id="KW-0812">Transmembrane</keyword>
<feature type="transmembrane region" description="Helical" evidence="9">
    <location>
        <begin position="35"/>
        <end position="55"/>
    </location>
</feature>
<dbReference type="OrthoDB" id="7173339at2"/>
<dbReference type="InterPro" id="IPR011990">
    <property type="entry name" value="TPR-like_helical_dom_sf"/>
</dbReference>